<dbReference type="Gene3D" id="1.20.1590.10">
    <property type="entry name" value="YP_001051499.1 domain like"/>
    <property type="match status" value="1"/>
</dbReference>
<feature type="region of interest" description="Disordered" evidence="1">
    <location>
        <begin position="127"/>
        <end position="147"/>
    </location>
</feature>
<proteinExistence type="predicted"/>
<dbReference type="Proteomes" id="UP001501563">
    <property type="component" value="Unassembled WGS sequence"/>
</dbReference>
<sequence length="204" mass="22269">MSAFKEIVRGLREFAPWQVQLFATGCAQRLLPLADACASERTARLYSQGLDAAWSAASAAQREELAKTLEQVPEMSAQSSDEIEYWALRSVLVLTCSLRADLGENPAKYGRGACSGALELHETIDDTLTHPEPTGTRIIDPRDMSPPGPWENSEITAERATLALLRASTIREAAVSEVRSLSADHTDDLREVIPDFLRAGAWTG</sequence>
<name>A0ABP7KFX3_9ACTN</name>
<dbReference type="RefSeq" id="WP_345550803.1">
    <property type="nucleotide sequence ID" value="NZ_BAAAZA010000013.1"/>
</dbReference>
<gene>
    <name evidence="2" type="ORF">GCM10022207_47740</name>
</gene>
<protein>
    <submittedName>
        <fullName evidence="2">Uncharacterized protein</fullName>
    </submittedName>
</protein>
<reference evidence="3" key="1">
    <citation type="journal article" date="2019" name="Int. J. Syst. Evol. Microbiol.">
        <title>The Global Catalogue of Microorganisms (GCM) 10K type strain sequencing project: providing services to taxonomists for standard genome sequencing and annotation.</title>
        <authorList>
            <consortium name="The Broad Institute Genomics Platform"/>
            <consortium name="The Broad Institute Genome Sequencing Center for Infectious Disease"/>
            <person name="Wu L."/>
            <person name="Ma J."/>
        </authorList>
    </citation>
    <scope>NUCLEOTIDE SEQUENCE [LARGE SCALE GENOMIC DNA]</scope>
    <source>
        <strain evidence="3">JCM 16578</strain>
    </source>
</reference>
<keyword evidence="3" id="KW-1185">Reference proteome</keyword>
<organism evidence="2 3">
    <name type="scientific">Streptomyces lannensis</name>
    <dbReference type="NCBI Taxonomy" id="766498"/>
    <lineage>
        <taxon>Bacteria</taxon>
        <taxon>Bacillati</taxon>
        <taxon>Actinomycetota</taxon>
        <taxon>Actinomycetes</taxon>
        <taxon>Kitasatosporales</taxon>
        <taxon>Streptomycetaceae</taxon>
        <taxon>Streptomyces</taxon>
    </lineage>
</organism>
<dbReference type="InterPro" id="IPR023381">
    <property type="entry name" value="YP001051499.1-like_dom_sf"/>
</dbReference>
<comment type="caution">
    <text evidence="2">The sequence shown here is derived from an EMBL/GenBank/DDBJ whole genome shotgun (WGS) entry which is preliminary data.</text>
</comment>
<evidence type="ECO:0000313" key="2">
    <source>
        <dbReference type="EMBL" id="GAA3876219.1"/>
    </source>
</evidence>
<evidence type="ECO:0000313" key="3">
    <source>
        <dbReference type="Proteomes" id="UP001501563"/>
    </source>
</evidence>
<evidence type="ECO:0000256" key="1">
    <source>
        <dbReference type="SAM" id="MobiDB-lite"/>
    </source>
</evidence>
<accession>A0ABP7KFX3</accession>
<dbReference type="PROSITE" id="PS51257">
    <property type="entry name" value="PROKAR_LIPOPROTEIN"/>
    <property type="match status" value="1"/>
</dbReference>
<dbReference type="EMBL" id="BAAAZA010000013">
    <property type="protein sequence ID" value="GAA3876219.1"/>
    <property type="molecule type" value="Genomic_DNA"/>
</dbReference>